<accession>I2H0J7</accession>
<gene>
    <name evidence="6" type="primary">TBLA0C00850</name>
    <name evidence="6" type="ORF">TBLA_0C00850</name>
</gene>
<sequence length="109" mass="12815">MLQVHGKLLDNNTRCHHWHSPLDIIALKFKCCNQFWACYQCHQELANHPPQRFDIHSTPQENVILCGLCNTQMTFQQYSATLSCPHCHSKFNPGCKLHYHLYFINSCER</sequence>
<dbReference type="eggNOG" id="KOG1940">
    <property type="taxonomic scope" value="Eukaryota"/>
</dbReference>
<dbReference type="RefSeq" id="XP_004179418.1">
    <property type="nucleotide sequence ID" value="XM_004179370.1"/>
</dbReference>
<dbReference type="PIRSF" id="PIRSF017292">
    <property type="entry name" value="UCP017292_Znf_CHY"/>
    <property type="match status" value="1"/>
</dbReference>
<dbReference type="InterPro" id="IPR052604">
    <property type="entry name" value="Mito_Tim_assembly_helper"/>
</dbReference>
<dbReference type="InterPro" id="IPR016694">
    <property type="entry name" value="UCP017292"/>
</dbReference>
<dbReference type="PANTHER" id="PTHR28082">
    <property type="entry name" value="ZINC FINGER PROTEIN"/>
    <property type="match status" value="1"/>
</dbReference>
<dbReference type="FunCoup" id="I2H0J7">
    <property type="interactions" value="28"/>
</dbReference>
<evidence type="ECO:0000256" key="4">
    <source>
        <dbReference type="PROSITE-ProRule" id="PRU00601"/>
    </source>
</evidence>
<dbReference type="GeneID" id="14494867"/>
<dbReference type="InterPro" id="IPR008913">
    <property type="entry name" value="Znf_CHY"/>
</dbReference>
<dbReference type="GO" id="GO:0045041">
    <property type="term" value="P:protein import into mitochondrial intermembrane space"/>
    <property type="evidence" value="ECO:0007669"/>
    <property type="project" value="EnsemblFungi"/>
</dbReference>
<dbReference type="GO" id="GO:0005758">
    <property type="term" value="C:mitochondrial intermembrane space"/>
    <property type="evidence" value="ECO:0007669"/>
    <property type="project" value="EnsemblFungi"/>
</dbReference>
<organism evidence="6 7">
    <name type="scientific">Henningerozyma blattae (strain ATCC 34711 / CBS 6284 / DSM 70876 / NBRC 10599 / NRRL Y-10934 / UCD 77-7)</name>
    <name type="common">Yeast</name>
    <name type="synonym">Tetrapisispora blattae</name>
    <dbReference type="NCBI Taxonomy" id="1071380"/>
    <lineage>
        <taxon>Eukaryota</taxon>
        <taxon>Fungi</taxon>
        <taxon>Dikarya</taxon>
        <taxon>Ascomycota</taxon>
        <taxon>Saccharomycotina</taxon>
        <taxon>Saccharomycetes</taxon>
        <taxon>Saccharomycetales</taxon>
        <taxon>Saccharomycetaceae</taxon>
        <taxon>Henningerozyma</taxon>
    </lineage>
</organism>
<name>I2H0J7_HENB6</name>
<dbReference type="OMA" id="ETRCAHY"/>
<dbReference type="Pfam" id="PF05495">
    <property type="entry name" value="zf-CHY"/>
    <property type="match status" value="1"/>
</dbReference>
<dbReference type="EMBL" id="HE806318">
    <property type="protein sequence ID" value="CCH59899.1"/>
    <property type="molecule type" value="Genomic_DNA"/>
</dbReference>
<dbReference type="HOGENOM" id="CLU_143932_0_0_1"/>
<dbReference type="PANTHER" id="PTHR28082:SF1">
    <property type="entry name" value="HELPER OF TIM PROTEIN 13"/>
    <property type="match status" value="1"/>
</dbReference>
<dbReference type="InterPro" id="IPR037274">
    <property type="entry name" value="Znf_CHY_sf"/>
</dbReference>
<dbReference type="KEGG" id="tbl:TBLA_0C00850"/>
<dbReference type="OrthoDB" id="411372at2759"/>
<evidence type="ECO:0000256" key="3">
    <source>
        <dbReference type="ARBA" id="ARBA00022833"/>
    </source>
</evidence>
<evidence type="ECO:0000313" key="7">
    <source>
        <dbReference type="Proteomes" id="UP000002866"/>
    </source>
</evidence>
<keyword evidence="7" id="KW-1185">Reference proteome</keyword>
<dbReference type="GO" id="GO:0008270">
    <property type="term" value="F:zinc ion binding"/>
    <property type="evidence" value="ECO:0007669"/>
    <property type="project" value="UniProtKB-KW"/>
</dbReference>
<evidence type="ECO:0000313" key="6">
    <source>
        <dbReference type="EMBL" id="CCH59899.1"/>
    </source>
</evidence>
<reference evidence="6 7" key="1">
    <citation type="journal article" date="2011" name="Proc. Natl. Acad. Sci. U.S.A.">
        <title>Evolutionary erosion of yeast sex chromosomes by mating-type switching accidents.</title>
        <authorList>
            <person name="Gordon J.L."/>
            <person name="Armisen D."/>
            <person name="Proux-Wera E."/>
            <person name="Oheigeartaigh S.S."/>
            <person name="Byrne K.P."/>
            <person name="Wolfe K.H."/>
        </authorList>
    </citation>
    <scope>NUCLEOTIDE SEQUENCE [LARGE SCALE GENOMIC DNA]</scope>
    <source>
        <strain evidence="7">ATCC 34711 / CBS 6284 / DSM 70876 / NBRC 10599 / NRRL Y-10934 / UCD 77-7</strain>
    </source>
</reference>
<protein>
    <recommendedName>
        <fullName evidence="5">CHY-type domain-containing protein</fullName>
    </recommendedName>
</protein>
<dbReference type="STRING" id="1071380.I2H0J7"/>
<dbReference type="InParanoid" id="I2H0J7"/>
<dbReference type="AlphaFoldDB" id="I2H0J7"/>
<evidence type="ECO:0000259" key="5">
    <source>
        <dbReference type="PROSITE" id="PS51266"/>
    </source>
</evidence>
<keyword evidence="1" id="KW-0479">Metal-binding</keyword>
<dbReference type="Proteomes" id="UP000002866">
    <property type="component" value="Chromosome 3"/>
</dbReference>
<dbReference type="PROSITE" id="PS51266">
    <property type="entry name" value="ZF_CHY"/>
    <property type="match status" value="1"/>
</dbReference>
<proteinExistence type="predicted"/>
<evidence type="ECO:0000256" key="1">
    <source>
        <dbReference type="ARBA" id="ARBA00022723"/>
    </source>
</evidence>
<keyword evidence="2 4" id="KW-0863">Zinc-finger</keyword>
<keyword evidence="3" id="KW-0862">Zinc</keyword>
<evidence type="ECO:0000256" key="2">
    <source>
        <dbReference type="ARBA" id="ARBA00022771"/>
    </source>
</evidence>
<dbReference type="SUPFAM" id="SSF161219">
    <property type="entry name" value="CHY zinc finger-like"/>
    <property type="match status" value="1"/>
</dbReference>
<feature type="domain" description="CHY-type" evidence="5">
    <location>
        <begin position="8"/>
        <end position="89"/>
    </location>
</feature>